<evidence type="ECO:0000313" key="1">
    <source>
        <dbReference type="EMBL" id="KAF2432030.1"/>
    </source>
</evidence>
<keyword evidence="2" id="KW-1185">Reference proteome</keyword>
<dbReference type="EMBL" id="MU007028">
    <property type="protein sequence ID" value="KAF2432030.1"/>
    <property type="molecule type" value="Genomic_DNA"/>
</dbReference>
<protein>
    <submittedName>
        <fullName evidence="1">Uncharacterized protein</fullName>
    </submittedName>
</protein>
<comment type="caution">
    <text evidence="1">The sequence shown here is derived from an EMBL/GenBank/DDBJ whole genome shotgun (WGS) entry which is preliminary data.</text>
</comment>
<name>A0A9P4NUR0_9PEZI</name>
<evidence type="ECO:0000313" key="2">
    <source>
        <dbReference type="Proteomes" id="UP000800235"/>
    </source>
</evidence>
<dbReference type="Proteomes" id="UP000800235">
    <property type="component" value="Unassembled WGS sequence"/>
</dbReference>
<organism evidence="1 2">
    <name type="scientific">Tothia fuscella</name>
    <dbReference type="NCBI Taxonomy" id="1048955"/>
    <lineage>
        <taxon>Eukaryota</taxon>
        <taxon>Fungi</taxon>
        <taxon>Dikarya</taxon>
        <taxon>Ascomycota</taxon>
        <taxon>Pezizomycotina</taxon>
        <taxon>Dothideomycetes</taxon>
        <taxon>Pleosporomycetidae</taxon>
        <taxon>Venturiales</taxon>
        <taxon>Cylindrosympodiaceae</taxon>
        <taxon>Tothia</taxon>
    </lineage>
</organism>
<sequence length="179" mass="19735">MSLRSQSWLYALPNSSKKLSKMFLTKIATLIISVSWVPGLKAIVIVRDCCFCSLEYYSFIVIFLGQNFLVNRQNVPPYRVSSVEAAGRVHEVGVVLGEFGGANSLSIDSMHACTPRKTFSENPLRILAAWVEYSSVIGRSFIDGFLGVQAFSQRVDFISEAAAVLLRDGARLKGAKFVC</sequence>
<accession>A0A9P4NUR0</accession>
<gene>
    <name evidence="1" type="ORF">EJ08DRAFT_161021</name>
</gene>
<dbReference type="AlphaFoldDB" id="A0A9P4NUR0"/>
<proteinExistence type="predicted"/>
<reference evidence="1" key="1">
    <citation type="journal article" date="2020" name="Stud. Mycol.">
        <title>101 Dothideomycetes genomes: a test case for predicting lifestyles and emergence of pathogens.</title>
        <authorList>
            <person name="Haridas S."/>
            <person name="Albert R."/>
            <person name="Binder M."/>
            <person name="Bloem J."/>
            <person name="Labutti K."/>
            <person name="Salamov A."/>
            <person name="Andreopoulos B."/>
            <person name="Baker S."/>
            <person name="Barry K."/>
            <person name="Bills G."/>
            <person name="Bluhm B."/>
            <person name="Cannon C."/>
            <person name="Castanera R."/>
            <person name="Culley D."/>
            <person name="Daum C."/>
            <person name="Ezra D."/>
            <person name="Gonzalez J."/>
            <person name="Henrissat B."/>
            <person name="Kuo A."/>
            <person name="Liang C."/>
            <person name="Lipzen A."/>
            <person name="Lutzoni F."/>
            <person name="Magnuson J."/>
            <person name="Mondo S."/>
            <person name="Nolan M."/>
            <person name="Ohm R."/>
            <person name="Pangilinan J."/>
            <person name="Park H.-J."/>
            <person name="Ramirez L."/>
            <person name="Alfaro M."/>
            <person name="Sun H."/>
            <person name="Tritt A."/>
            <person name="Yoshinaga Y."/>
            <person name="Zwiers L.-H."/>
            <person name="Turgeon B."/>
            <person name="Goodwin S."/>
            <person name="Spatafora J."/>
            <person name="Crous P."/>
            <person name="Grigoriev I."/>
        </authorList>
    </citation>
    <scope>NUCLEOTIDE SEQUENCE</scope>
    <source>
        <strain evidence="1">CBS 130266</strain>
    </source>
</reference>